<evidence type="ECO:0000256" key="1">
    <source>
        <dbReference type="SAM" id="MobiDB-lite"/>
    </source>
</evidence>
<dbReference type="Proteomes" id="UP000257109">
    <property type="component" value="Unassembled WGS sequence"/>
</dbReference>
<feature type="region of interest" description="Disordered" evidence="1">
    <location>
        <begin position="70"/>
        <end position="109"/>
    </location>
</feature>
<keyword evidence="3" id="KW-1185">Reference proteome</keyword>
<feature type="compositionally biased region" description="Basic and acidic residues" evidence="1">
    <location>
        <begin position="73"/>
        <end position="82"/>
    </location>
</feature>
<feature type="non-terminal residue" evidence="2">
    <location>
        <position position="1"/>
    </location>
</feature>
<dbReference type="EMBL" id="QJKJ01001927">
    <property type="protein sequence ID" value="RDY05185.1"/>
    <property type="molecule type" value="Genomic_DNA"/>
</dbReference>
<evidence type="ECO:0000313" key="2">
    <source>
        <dbReference type="EMBL" id="RDY05185.1"/>
    </source>
</evidence>
<reference evidence="2" key="1">
    <citation type="submission" date="2018-05" db="EMBL/GenBank/DDBJ databases">
        <title>Draft genome of Mucuna pruriens seed.</title>
        <authorList>
            <person name="Nnadi N.E."/>
            <person name="Vos R."/>
            <person name="Hasami M.H."/>
            <person name="Devisetty U.K."/>
            <person name="Aguiy J.C."/>
        </authorList>
    </citation>
    <scope>NUCLEOTIDE SEQUENCE [LARGE SCALE GENOMIC DNA]</scope>
    <source>
        <strain evidence="2">JCA_2017</strain>
    </source>
</reference>
<gene>
    <name evidence="2" type="ORF">CR513_11004</name>
</gene>
<proteinExistence type="predicted"/>
<organism evidence="2 3">
    <name type="scientific">Mucuna pruriens</name>
    <name type="common">Velvet bean</name>
    <name type="synonym">Dolichos pruriens</name>
    <dbReference type="NCBI Taxonomy" id="157652"/>
    <lineage>
        <taxon>Eukaryota</taxon>
        <taxon>Viridiplantae</taxon>
        <taxon>Streptophyta</taxon>
        <taxon>Embryophyta</taxon>
        <taxon>Tracheophyta</taxon>
        <taxon>Spermatophyta</taxon>
        <taxon>Magnoliopsida</taxon>
        <taxon>eudicotyledons</taxon>
        <taxon>Gunneridae</taxon>
        <taxon>Pentapetalae</taxon>
        <taxon>rosids</taxon>
        <taxon>fabids</taxon>
        <taxon>Fabales</taxon>
        <taxon>Fabaceae</taxon>
        <taxon>Papilionoideae</taxon>
        <taxon>50 kb inversion clade</taxon>
        <taxon>NPAAA clade</taxon>
        <taxon>indigoferoid/millettioid clade</taxon>
        <taxon>Phaseoleae</taxon>
        <taxon>Mucuna</taxon>
    </lineage>
</organism>
<sequence length="157" mass="17568">MKNTFDKRVRPRVFKEGELVLKKRLPNVMDPRGKWAPNYEAPYVVKQAFSGGAVILADLEGQELTHPVNADAIKMKESKESTSKSLGRRSQCRPMPRKPTRSPSGDPPLYLILNKNNILVTQQTLIHKHAIPKTGKENDKAKPKSKNSVATGKTREA</sequence>
<dbReference type="OrthoDB" id="1637540at2759"/>
<protein>
    <submittedName>
        <fullName evidence="2">Uncharacterized protein</fullName>
    </submittedName>
</protein>
<feature type="region of interest" description="Disordered" evidence="1">
    <location>
        <begin position="129"/>
        <end position="157"/>
    </location>
</feature>
<comment type="caution">
    <text evidence="2">The sequence shown here is derived from an EMBL/GenBank/DDBJ whole genome shotgun (WGS) entry which is preliminary data.</text>
</comment>
<accession>A0A371HQX4</accession>
<feature type="compositionally biased region" description="Basic residues" evidence="1">
    <location>
        <begin position="86"/>
        <end position="100"/>
    </location>
</feature>
<name>A0A371HQX4_MUCPR</name>
<dbReference type="AlphaFoldDB" id="A0A371HQX4"/>
<evidence type="ECO:0000313" key="3">
    <source>
        <dbReference type="Proteomes" id="UP000257109"/>
    </source>
</evidence>